<dbReference type="GO" id="GO:0008410">
    <property type="term" value="F:CoA-transferase activity"/>
    <property type="evidence" value="ECO:0007669"/>
    <property type="project" value="TreeGrafter"/>
</dbReference>
<protein>
    <recommendedName>
        <fullName evidence="4">Carnitine dehydratase</fullName>
    </recommendedName>
</protein>
<dbReference type="EMBL" id="UINC01005419">
    <property type="protein sequence ID" value="SVA21210.1"/>
    <property type="molecule type" value="Genomic_DNA"/>
</dbReference>
<evidence type="ECO:0000256" key="2">
    <source>
        <dbReference type="SAM" id="Coils"/>
    </source>
</evidence>
<evidence type="ECO:0008006" key="4">
    <source>
        <dbReference type="Google" id="ProtNLM"/>
    </source>
</evidence>
<keyword evidence="1" id="KW-0808">Transferase</keyword>
<dbReference type="SUPFAM" id="SSF89796">
    <property type="entry name" value="CoA-transferase family III (CaiB/BaiF)"/>
    <property type="match status" value="1"/>
</dbReference>
<sequence>MSQQLSTPLEGIRVLDLGRYQAGPRCGLMFARMGAEVIKVESVAGDESRKNGPTVRGQSAYWVQYNSGKKSLSINLRSTEGKEILTDLIKKSDILIQNFRPGTIDIMGFGYEKLRDINPGIIMVNVSAYGQYGPYKDRVGFDPIGQAMGGLMSLTGEDGMPPVKTFFPLIDRITSLHATIGALAALREREISGEGQTIDVCLADTGYTCNEIPISAYLGSGYEQTREGNGRGTGGCYQTKDGWVIIAATNENMWVRLSESIGKSEWLTDDRFQTRLDRTRNNAEALESELSEWFSDKTMGEAVEILSSNGVPCSPVNTTAQAAVDPHLADREIIMEVPDPVAGSIHVSGKMIKFGRTEMVVGSAPVVGQHSEEILSAVLGYSEQRINELTNDQVIGVPSKTILPD</sequence>
<accession>A0A381TYZ0</accession>
<dbReference type="Gene3D" id="3.30.1540.10">
    <property type="entry name" value="formyl-coa transferase, domain 3"/>
    <property type="match status" value="1"/>
</dbReference>
<keyword evidence="2" id="KW-0175">Coiled coil</keyword>
<dbReference type="InterPro" id="IPR044855">
    <property type="entry name" value="CoA-Trfase_III_dom3_sf"/>
</dbReference>
<dbReference type="Pfam" id="PF02515">
    <property type="entry name" value="CoA_transf_3"/>
    <property type="match status" value="1"/>
</dbReference>
<organism evidence="3">
    <name type="scientific">marine metagenome</name>
    <dbReference type="NCBI Taxonomy" id="408172"/>
    <lineage>
        <taxon>unclassified sequences</taxon>
        <taxon>metagenomes</taxon>
        <taxon>ecological metagenomes</taxon>
    </lineage>
</organism>
<dbReference type="PANTHER" id="PTHR48207">
    <property type="entry name" value="SUCCINATE--HYDROXYMETHYLGLUTARATE COA-TRANSFERASE"/>
    <property type="match status" value="1"/>
</dbReference>
<dbReference type="Gene3D" id="3.40.50.10540">
    <property type="entry name" value="Crotonobetainyl-coa:carnitine coa-transferase, domain 1"/>
    <property type="match status" value="1"/>
</dbReference>
<evidence type="ECO:0000256" key="1">
    <source>
        <dbReference type="ARBA" id="ARBA00022679"/>
    </source>
</evidence>
<dbReference type="PANTHER" id="PTHR48207:SF3">
    <property type="entry name" value="SUCCINATE--HYDROXYMETHYLGLUTARATE COA-TRANSFERASE"/>
    <property type="match status" value="1"/>
</dbReference>
<name>A0A381TYZ0_9ZZZZ</name>
<reference evidence="3" key="1">
    <citation type="submission" date="2018-05" db="EMBL/GenBank/DDBJ databases">
        <authorList>
            <person name="Lanie J.A."/>
            <person name="Ng W.-L."/>
            <person name="Kazmierczak K.M."/>
            <person name="Andrzejewski T.M."/>
            <person name="Davidsen T.M."/>
            <person name="Wayne K.J."/>
            <person name="Tettelin H."/>
            <person name="Glass J.I."/>
            <person name="Rusch D."/>
            <person name="Podicherti R."/>
            <person name="Tsui H.-C.T."/>
            <person name="Winkler M.E."/>
        </authorList>
    </citation>
    <scope>NUCLEOTIDE SEQUENCE</scope>
</reference>
<gene>
    <name evidence="3" type="ORF">METZ01_LOCUS74064</name>
</gene>
<evidence type="ECO:0000313" key="3">
    <source>
        <dbReference type="EMBL" id="SVA21210.1"/>
    </source>
</evidence>
<dbReference type="InterPro" id="IPR023606">
    <property type="entry name" value="CoA-Trfase_III_dom_1_sf"/>
</dbReference>
<dbReference type="AlphaFoldDB" id="A0A381TYZ0"/>
<dbReference type="InterPro" id="IPR050483">
    <property type="entry name" value="CoA-transferase_III_domain"/>
</dbReference>
<proteinExistence type="predicted"/>
<feature type="coiled-coil region" evidence="2">
    <location>
        <begin position="269"/>
        <end position="296"/>
    </location>
</feature>
<dbReference type="InterPro" id="IPR003673">
    <property type="entry name" value="CoA-Trfase_fam_III"/>
</dbReference>